<dbReference type="AlphaFoldDB" id="A0A1N7SN85"/>
<evidence type="ECO:0000256" key="1">
    <source>
        <dbReference type="ARBA" id="ARBA00022553"/>
    </source>
</evidence>
<dbReference type="PANTHER" id="PTHR43214">
    <property type="entry name" value="TWO-COMPONENT RESPONSE REGULATOR"/>
    <property type="match status" value="1"/>
</dbReference>
<dbReference type="Pfam" id="PF00196">
    <property type="entry name" value="GerE"/>
    <property type="match status" value="1"/>
</dbReference>
<dbReference type="SUPFAM" id="SSF52172">
    <property type="entry name" value="CheY-like"/>
    <property type="match status" value="1"/>
</dbReference>
<reference evidence="6 7" key="1">
    <citation type="submission" date="2016-12" db="EMBL/GenBank/DDBJ databases">
        <authorList>
            <person name="Song W.-J."/>
            <person name="Kurnit D.M."/>
        </authorList>
    </citation>
    <scope>NUCLEOTIDE SEQUENCE [LARGE SCALE GENOMIC DNA]</scope>
    <source>
        <strain evidence="6 7">STM7296</strain>
    </source>
</reference>
<organism evidence="6 7">
    <name type="scientific">Paraburkholderia ribeironis</name>
    <dbReference type="NCBI Taxonomy" id="1247936"/>
    <lineage>
        <taxon>Bacteria</taxon>
        <taxon>Pseudomonadati</taxon>
        <taxon>Pseudomonadota</taxon>
        <taxon>Betaproteobacteria</taxon>
        <taxon>Burkholderiales</taxon>
        <taxon>Burkholderiaceae</taxon>
        <taxon>Paraburkholderia</taxon>
    </lineage>
</organism>
<dbReference type="InterPro" id="IPR039420">
    <property type="entry name" value="WalR-like"/>
</dbReference>
<dbReference type="InterPro" id="IPR001789">
    <property type="entry name" value="Sig_transdc_resp-reg_receiver"/>
</dbReference>
<sequence>MVEVVGSGLSIGKRALPDPLRVVVADDHPVILFGAEHALLKFPGLQVVGRARQSTELVKMLQTTACDVLVTDLAMPGGQYGDGLQLIGYLRRNFPTLPIVVLTMLENVALLKRLSELGVTSVVNKSDDLSHIGLAVQHVSRRIEYMSPSVKASLDALRMNSGGKGDEVMLSRRELEVVRLFVSGMTIKEISEQLNRSIKTISTQKNTAMRKLGIDRDSELFQYAQSNGLLNLSSHSSADMGGVS</sequence>
<feature type="modified residue" description="4-aspartylphosphate" evidence="3">
    <location>
        <position position="72"/>
    </location>
</feature>
<dbReference type="EMBL" id="CYGX02000114">
    <property type="protein sequence ID" value="SIT48801.1"/>
    <property type="molecule type" value="Genomic_DNA"/>
</dbReference>
<feature type="domain" description="Response regulatory" evidence="5">
    <location>
        <begin position="21"/>
        <end position="140"/>
    </location>
</feature>
<feature type="domain" description="HTH luxR-type" evidence="4">
    <location>
        <begin position="163"/>
        <end position="228"/>
    </location>
</feature>
<protein>
    <submittedName>
        <fullName evidence="6">Transcriptional regulatory protein RcsB</fullName>
    </submittedName>
</protein>
<dbReference type="InterPro" id="IPR036388">
    <property type="entry name" value="WH-like_DNA-bd_sf"/>
</dbReference>
<evidence type="ECO:0000256" key="2">
    <source>
        <dbReference type="ARBA" id="ARBA00023125"/>
    </source>
</evidence>
<dbReference type="SMART" id="SM00448">
    <property type="entry name" value="REC"/>
    <property type="match status" value="1"/>
</dbReference>
<gene>
    <name evidence="6" type="primary">rcsB</name>
    <name evidence="6" type="ORF">BN2475_1140011</name>
</gene>
<dbReference type="STRING" id="1247936.BN2475_1140011"/>
<dbReference type="SUPFAM" id="SSF46894">
    <property type="entry name" value="C-terminal effector domain of the bipartite response regulators"/>
    <property type="match status" value="1"/>
</dbReference>
<dbReference type="Gene3D" id="3.40.50.2300">
    <property type="match status" value="1"/>
</dbReference>
<dbReference type="InterPro" id="IPR000792">
    <property type="entry name" value="Tscrpt_reg_LuxR_C"/>
</dbReference>
<dbReference type="PANTHER" id="PTHR43214:SF17">
    <property type="entry name" value="TRANSCRIPTIONAL REGULATORY PROTEIN RCSB"/>
    <property type="match status" value="1"/>
</dbReference>
<evidence type="ECO:0000313" key="6">
    <source>
        <dbReference type="EMBL" id="SIT48801.1"/>
    </source>
</evidence>
<dbReference type="SMART" id="SM00421">
    <property type="entry name" value="HTH_LUXR"/>
    <property type="match status" value="1"/>
</dbReference>
<evidence type="ECO:0000259" key="5">
    <source>
        <dbReference type="PROSITE" id="PS50110"/>
    </source>
</evidence>
<evidence type="ECO:0000313" key="7">
    <source>
        <dbReference type="Proteomes" id="UP000187012"/>
    </source>
</evidence>
<name>A0A1N7SN85_9BURK</name>
<dbReference type="PROSITE" id="PS50110">
    <property type="entry name" value="RESPONSE_REGULATORY"/>
    <property type="match status" value="1"/>
</dbReference>
<keyword evidence="7" id="KW-1185">Reference proteome</keyword>
<keyword evidence="1 3" id="KW-0597">Phosphoprotein</keyword>
<accession>A0A1N7SN85</accession>
<dbReference type="Pfam" id="PF00072">
    <property type="entry name" value="Response_reg"/>
    <property type="match status" value="1"/>
</dbReference>
<dbReference type="InterPro" id="IPR011006">
    <property type="entry name" value="CheY-like_superfamily"/>
</dbReference>
<dbReference type="GO" id="GO:0006355">
    <property type="term" value="P:regulation of DNA-templated transcription"/>
    <property type="evidence" value="ECO:0007669"/>
    <property type="project" value="InterPro"/>
</dbReference>
<dbReference type="RefSeq" id="WP_425435586.1">
    <property type="nucleotide sequence ID" value="NZ_CYGX02000114.1"/>
</dbReference>
<keyword evidence="2" id="KW-0238">DNA-binding</keyword>
<dbReference type="CDD" id="cd17535">
    <property type="entry name" value="REC_NarL-like"/>
    <property type="match status" value="1"/>
</dbReference>
<evidence type="ECO:0000259" key="4">
    <source>
        <dbReference type="PROSITE" id="PS50043"/>
    </source>
</evidence>
<dbReference type="CDD" id="cd06170">
    <property type="entry name" value="LuxR_C_like"/>
    <property type="match status" value="1"/>
</dbReference>
<dbReference type="PRINTS" id="PR00038">
    <property type="entry name" value="HTHLUXR"/>
</dbReference>
<evidence type="ECO:0000256" key="3">
    <source>
        <dbReference type="PROSITE-ProRule" id="PRU00169"/>
    </source>
</evidence>
<dbReference type="Proteomes" id="UP000187012">
    <property type="component" value="Unassembled WGS sequence"/>
</dbReference>
<dbReference type="Gene3D" id="1.10.10.10">
    <property type="entry name" value="Winged helix-like DNA-binding domain superfamily/Winged helix DNA-binding domain"/>
    <property type="match status" value="1"/>
</dbReference>
<proteinExistence type="predicted"/>
<dbReference type="GO" id="GO:0000160">
    <property type="term" value="P:phosphorelay signal transduction system"/>
    <property type="evidence" value="ECO:0007669"/>
    <property type="project" value="InterPro"/>
</dbReference>
<dbReference type="PROSITE" id="PS50043">
    <property type="entry name" value="HTH_LUXR_2"/>
    <property type="match status" value="1"/>
</dbReference>
<dbReference type="InterPro" id="IPR058245">
    <property type="entry name" value="NreC/VraR/RcsB-like_REC"/>
</dbReference>
<dbReference type="GO" id="GO:0003677">
    <property type="term" value="F:DNA binding"/>
    <property type="evidence" value="ECO:0007669"/>
    <property type="project" value="UniProtKB-KW"/>
</dbReference>
<dbReference type="InterPro" id="IPR016032">
    <property type="entry name" value="Sig_transdc_resp-reg_C-effctor"/>
</dbReference>